<evidence type="ECO:0000256" key="2">
    <source>
        <dbReference type="ARBA" id="ARBA00022670"/>
    </source>
</evidence>
<evidence type="ECO:0000313" key="6">
    <source>
        <dbReference type="EMBL" id="ABY22604.1"/>
    </source>
</evidence>
<evidence type="ECO:0000259" key="5">
    <source>
        <dbReference type="PROSITE" id="PS51935"/>
    </source>
</evidence>
<dbReference type="InterPro" id="IPR000064">
    <property type="entry name" value="NLP_P60_dom"/>
</dbReference>
<reference evidence="7" key="1">
    <citation type="journal article" date="2008" name="J. Bacteriol.">
        <title>Genome sequence of the fish pathogen Renibacterium salmoninarum suggests reductive evolution away from an environmental Arthrobacter ancestor.</title>
        <authorList>
            <person name="Wiens G.D."/>
            <person name="Rockey D.D."/>
            <person name="Wu Z."/>
            <person name="Chang J."/>
            <person name="Levy R."/>
            <person name="Crane S."/>
            <person name="Chen D.S."/>
            <person name="Capri G.R."/>
            <person name="Burnett J.R."/>
            <person name="Sudheesh P.S."/>
            <person name="Schipma M.J."/>
            <person name="Burd H."/>
            <person name="Bhattacharyya A."/>
            <person name="Rhodes L.D."/>
            <person name="Kaul R."/>
            <person name="Strom M.S."/>
        </authorList>
    </citation>
    <scope>NUCLEOTIDE SEQUENCE [LARGE SCALE GENOMIC DNA]</scope>
    <source>
        <strain evidence="7">ATCC 33209 / DSM 20767 / JCM 11484 / NBRC 15589 / NCIMB 2235</strain>
    </source>
</reference>
<dbReference type="HOGENOM" id="CLU_016043_8_4_11"/>
<keyword evidence="4" id="KW-0788">Thiol protease</keyword>
<dbReference type="KEGG" id="rsa:RSal33209_0861"/>
<comment type="similarity">
    <text evidence="1">Belongs to the peptidase C40 family.</text>
</comment>
<keyword evidence="7" id="KW-1185">Reference proteome</keyword>
<dbReference type="PROSITE" id="PS51935">
    <property type="entry name" value="NLPC_P60"/>
    <property type="match status" value="1"/>
</dbReference>
<dbReference type="InterPro" id="IPR051202">
    <property type="entry name" value="Peptidase_C40"/>
</dbReference>
<dbReference type="Pfam" id="PF00877">
    <property type="entry name" value="NLPC_P60"/>
    <property type="match status" value="1"/>
</dbReference>
<dbReference type="GO" id="GO:0006508">
    <property type="term" value="P:proteolysis"/>
    <property type="evidence" value="ECO:0007669"/>
    <property type="project" value="UniProtKB-KW"/>
</dbReference>
<proteinExistence type="inferred from homology"/>
<dbReference type="GO" id="GO:0008234">
    <property type="term" value="F:cysteine-type peptidase activity"/>
    <property type="evidence" value="ECO:0007669"/>
    <property type="project" value="UniProtKB-KW"/>
</dbReference>
<dbReference type="eggNOG" id="COG0791">
    <property type="taxonomic scope" value="Bacteria"/>
</dbReference>
<dbReference type="PANTHER" id="PTHR47053:SF1">
    <property type="entry name" value="MUREIN DD-ENDOPEPTIDASE MEPH-RELATED"/>
    <property type="match status" value="1"/>
</dbReference>
<sequence length="93" mass="9874">MDCSGFSRWIYSLAGGSDLLGAGNTDNQLAKMKKTSSPKPGDLAFFGKLSDTHHVGIYLGNDKMANAPYTGVNVRIGTVSSHSDLVGYYTLGK</sequence>
<keyword evidence="3 6" id="KW-0378">Hydrolase</keyword>
<name>A9WQF4_RENSM</name>
<dbReference type="EMBL" id="CP000910">
    <property type="protein sequence ID" value="ABY22604.1"/>
    <property type="molecule type" value="Genomic_DNA"/>
</dbReference>
<gene>
    <name evidence="6" type="ordered locus">RSal33209_0861</name>
</gene>
<protein>
    <submittedName>
        <fullName evidence="6">Cell wall hydrolase</fullName>
    </submittedName>
</protein>
<dbReference type="PANTHER" id="PTHR47053">
    <property type="entry name" value="MUREIN DD-ENDOPEPTIDASE MEPH-RELATED"/>
    <property type="match status" value="1"/>
</dbReference>
<keyword evidence="2" id="KW-0645">Protease</keyword>
<dbReference type="InterPro" id="IPR038765">
    <property type="entry name" value="Papain-like_cys_pep_sf"/>
</dbReference>
<dbReference type="AlphaFoldDB" id="A9WQF4"/>
<organism evidence="6 7">
    <name type="scientific">Renibacterium salmoninarum (strain ATCC 33209 / DSM 20767 / JCM 11484 / NBRC 15589 / NCIMB 2235)</name>
    <dbReference type="NCBI Taxonomy" id="288705"/>
    <lineage>
        <taxon>Bacteria</taxon>
        <taxon>Bacillati</taxon>
        <taxon>Actinomycetota</taxon>
        <taxon>Actinomycetes</taxon>
        <taxon>Micrococcales</taxon>
        <taxon>Micrococcaceae</taxon>
        <taxon>Renibacterium</taxon>
    </lineage>
</organism>
<dbReference type="SUPFAM" id="SSF54001">
    <property type="entry name" value="Cysteine proteinases"/>
    <property type="match status" value="1"/>
</dbReference>
<evidence type="ECO:0000256" key="4">
    <source>
        <dbReference type="ARBA" id="ARBA00022807"/>
    </source>
</evidence>
<dbReference type="STRING" id="288705.RSal33209_0861"/>
<evidence type="ECO:0000256" key="1">
    <source>
        <dbReference type="ARBA" id="ARBA00007074"/>
    </source>
</evidence>
<dbReference type="Proteomes" id="UP000002007">
    <property type="component" value="Chromosome"/>
</dbReference>
<dbReference type="Gene3D" id="3.90.1720.10">
    <property type="entry name" value="endopeptidase domain like (from Nostoc punctiforme)"/>
    <property type="match status" value="1"/>
</dbReference>
<evidence type="ECO:0000313" key="7">
    <source>
        <dbReference type="Proteomes" id="UP000002007"/>
    </source>
</evidence>
<evidence type="ECO:0000256" key="3">
    <source>
        <dbReference type="ARBA" id="ARBA00022801"/>
    </source>
</evidence>
<accession>A9WQF4</accession>
<feature type="domain" description="NlpC/P60" evidence="5">
    <location>
        <begin position="1"/>
        <end position="93"/>
    </location>
</feature>